<name>A0AAV1EBV6_OLDCO</name>
<feature type="compositionally biased region" description="Basic residues" evidence="2">
    <location>
        <begin position="136"/>
        <end position="149"/>
    </location>
</feature>
<feature type="region of interest" description="Disordered" evidence="2">
    <location>
        <begin position="554"/>
        <end position="593"/>
    </location>
</feature>
<gene>
    <name evidence="3" type="ORF">OLC1_LOCUS23311</name>
</gene>
<evidence type="ECO:0000313" key="3">
    <source>
        <dbReference type="EMBL" id="CAI9117216.1"/>
    </source>
</evidence>
<dbReference type="Pfam" id="PF03004">
    <property type="entry name" value="Transposase_24"/>
    <property type="match status" value="1"/>
</dbReference>
<dbReference type="Proteomes" id="UP001161247">
    <property type="component" value="Chromosome 9"/>
</dbReference>
<proteinExistence type="predicted"/>
<evidence type="ECO:0000313" key="4">
    <source>
        <dbReference type="Proteomes" id="UP001161247"/>
    </source>
</evidence>
<evidence type="ECO:0000256" key="1">
    <source>
        <dbReference type="SAM" id="Coils"/>
    </source>
</evidence>
<keyword evidence="4" id="KW-1185">Reference proteome</keyword>
<feature type="compositionally biased region" description="Polar residues" evidence="2">
    <location>
        <begin position="189"/>
        <end position="210"/>
    </location>
</feature>
<organism evidence="3 4">
    <name type="scientific">Oldenlandia corymbosa var. corymbosa</name>
    <dbReference type="NCBI Taxonomy" id="529605"/>
    <lineage>
        <taxon>Eukaryota</taxon>
        <taxon>Viridiplantae</taxon>
        <taxon>Streptophyta</taxon>
        <taxon>Embryophyta</taxon>
        <taxon>Tracheophyta</taxon>
        <taxon>Spermatophyta</taxon>
        <taxon>Magnoliopsida</taxon>
        <taxon>eudicotyledons</taxon>
        <taxon>Gunneridae</taxon>
        <taxon>Pentapetalae</taxon>
        <taxon>asterids</taxon>
        <taxon>lamiids</taxon>
        <taxon>Gentianales</taxon>
        <taxon>Rubiaceae</taxon>
        <taxon>Rubioideae</taxon>
        <taxon>Spermacoceae</taxon>
        <taxon>Hedyotis-Oldenlandia complex</taxon>
        <taxon>Oldenlandia</taxon>
    </lineage>
</organism>
<protein>
    <submittedName>
        <fullName evidence="3">OLC1v1018565C1</fullName>
    </submittedName>
</protein>
<dbReference type="EMBL" id="OX459126">
    <property type="protein sequence ID" value="CAI9117216.1"/>
    <property type="molecule type" value="Genomic_DNA"/>
</dbReference>
<feature type="compositionally biased region" description="Polar residues" evidence="2">
    <location>
        <begin position="241"/>
        <end position="252"/>
    </location>
</feature>
<keyword evidence="1" id="KW-0175">Coiled coil</keyword>
<evidence type="ECO:0000256" key="2">
    <source>
        <dbReference type="SAM" id="MobiDB-lite"/>
    </source>
</evidence>
<dbReference type="InterPro" id="IPR004252">
    <property type="entry name" value="Probable_transposase_24"/>
</dbReference>
<feature type="coiled-coil region" evidence="1">
    <location>
        <begin position="512"/>
        <end position="539"/>
    </location>
</feature>
<dbReference type="AlphaFoldDB" id="A0AAV1EBV6"/>
<feature type="compositionally biased region" description="Polar residues" evidence="2">
    <location>
        <begin position="569"/>
        <end position="593"/>
    </location>
</feature>
<sequence length="593" mass="65194">MVKGNAAKLLQVKIEAGSKEVPAMDIMRPGTRKSLLYCNIIPLIQENAGASVQLTAGSSKQSTAGASVQLTAGSSKQSTAGASVHNVAGVVTDKQLSAAKPNKVHDNVASGTPIQITYEQLSAAKSNEVPELAPATKRKKVPSKHRRSTRNSQVNEDNAVQKEAPTVQNQSPGNQGSGSNSNLSRSPSTCNDSTANLSANQGLIRNNSSGIPRRASSVQDEHISSFSNQNGTADDDIIPPSLNNTPVTNSSDSNRRNISYSSYPLISIPVQAGDGNQHSAGTSDARTILENHAKPNDRKRKSKAREIFVVGDTLNLQSKHFTWEPEAEEEIKDAWNLLASKRYRELTRDLRQWDEKSFFVQEDVWVSFQNHWKREAYEKVRSRKSNNCCSHKGPVSNTGGSFSFIEHAARLALALDREPTPYELFACSHTNNHDLKTFIDFTSREVHEKYVALRDSVLQAFAEEGVFNRRLNEDALFYDVVADEKKRKVYGLGSKATSYFPSDGKKSAHSHVDKRQKNIEALNEKLDAYALKMDKMNSSMNKWRTTMENFCRQNGLPAPDFEANDDESLQGSKATASDPNSNDPDSEGSSMEG</sequence>
<reference evidence="3" key="1">
    <citation type="submission" date="2023-03" db="EMBL/GenBank/DDBJ databases">
        <authorList>
            <person name="Julca I."/>
        </authorList>
    </citation>
    <scope>NUCLEOTIDE SEQUENCE</scope>
</reference>
<feature type="compositionally biased region" description="Low complexity" evidence="2">
    <location>
        <begin position="168"/>
        <end position="188"/>
    </location>
</feature>
<feature type="region of interest" description="Disordered" evidence="2">
    <location>
        <begin position="125"/>
        <end position="256"/>
    </location>
</feature>
<accession>A0AAV1EBV6</accession>